<sequence length="427" mass="46630">MTLHPSSRQTSTLQGSVEILKIISEFSEAVGSAPDLPRLGDVLLLRLSQQAHLPQGALWIQEPDGGHYRLIASLGQDHRSQLTRLLPDDHPLLHGLSDKASMLHSDHAPASPAGQAMLAGEAALCLALRGKTKLRGLCTLGPIGKDDYLDEDQRALVETMAQIAGTTLDHYLTQDDLRRSSTLMRRTDRLRSLEIMAGGFAHEIRNPLTSIKTFVQLAPQRQQDPVFIKEFSTLALEDIHRIERLLHEILDYASYMTPQPSEVDLNELVASCLGFVSATASRRHIELQPLLSPQLPFLLLDRQQIKQVLLNLLLNALDAMPSGNGAIRVHTRLLSQSGRTSWVQLQVEDEGCGIAPDHLEHIFDPFFTTKHSNSAGDGAGLGLTTAHQIVREHGGTLTVESRIGAGSTFSVNFPVPDGGTTGSAVRE</sequence>
<protein>
    <recommendedName>
        <fullName evidence="2">histidine kinase</fullName>
        <ecNumber evidence="2">2.7.13.3</ecNumber>
    </recommendedName>
</protein>
<dbReference type="InterPro" id="IPR003594">
    <property type="entry name" value="HATPase_dom"/>
</dbReference>
<dbReference type="SMART" id="SM00387">
    <property type="entry name" value="HATPase_c"/>
    <property type="match status" value="1"/>
</dbReference>
<dbReference type="InterPro" id="IPR005467">
    <property type="entry name" value="His_kinase_dom"/>
</dbReference>
<evidence type="ECO:0000256" key="3">
    <source>
        <dbReference type="ARBA" id="ARBA00022553"/>
    </source>
</evidence>
<dbReference type="PROSITE" id="PS50109">
    <property type="entry name" value="HIS_KIN"/>
    <property type="match status" value="1"/>
</dbReference>
<dbReference type="CDD" id="cd00082">
    <property type="entry name" value="HisKA"/>
    <property type="match status" value="1"/>
</dbReference>
<keyword evidence="4" id="KW-0808">Transferase</keyword>
<dbReference type="EMBL" id="CAJNBJ010000018">
    <property type="protein sequence ID" value="CAE6787326.1"/>
    <property type="molecule type" value="Genomic_DNA"/>
</dbReference>
<dbReference type="GO" id="GO:0016301">
    <property type="term" value="F:kinase activity"/>
    <property type="evidence" value="ECO:0007669"/>
    <property type="project" value="UniProtKB-KW"/>
</dbReference>
<evidence type="ECO:0000313" key="10">
    <source>
        <dbReference type="EMBL" id="CAE6787326.1"/>
    </source>
</evidence>
<feature type="domain" description="Histidine kinase" evidence="9">
    <location>
        <begin position="199"/>
        <end position="417"/>
    </location>
</feature>
<proteinExistence type="predicted"/>
<name>A0ABM8S3M8_9BACT</name>
<evidence type="ECO:0000256" key="6">
    <source>
        <dbReference type="ARBA" id="ARBA00022777"/>
    </source>
</evidence>
<dbReference type="Gene3D" id="1.10.287.130">
    <property type="match status" value="1"/>
</dbReference>
<keyword evidence="8" id="KW-0902">Two-component regulatory system</keyword>
<keyword evidence="3" id="KW-0597">Phosphoprotein</keyword>
<evidence type="ECO:0000256" key="5">
    <source>
        <dbReference type="ARBA" id="ARBA00022741"/>
    </source>
</evidence>
<dbReference type="PANTHER" id="PTHR43065">
    <property type="entry name" value="SENSOR HISTIDINE KINASE"/>
    <property type="match status" value="1"/>
</dbReference>
<organism evidence="10 11">
    <name type="scientific">Nitrospira defluvii</name>
    <dbReference type="NCBI Taxonomy" id="330214"/>
    <lineage>
        <taxon>Bacteria</taxon>
        <taxon>Pseudomonadati</taxon>
        <taxon>Nitrospirota</taxon>
        <taxon>Nitrospiria</taxon>
        <taxon>Nitrospirales</taxon>
        <taxon>Nitrospiraceae</taxon>
        <taxon>Nitrospira</taxon>
    </lineage>
</organism>
<keyword evidence="11" id="KW-1185">Reference proteome</keyword>
<dbReference type="Pfam" id="PF02518">
    <property type="entry name" value="HATPase_c"/>
    <property type="match status" value="1"/>
</dbReference>
<dbReference type="SUPFAM" id="SSF55781">
    <property type="entry name" value="GAF domain-like"/>
    <property type="match status" value="1"/>
</dbReference>
<dbReference type="InterPro" id="IPR036890">
    <property type="entry name" value="HATPase_C_sf"/>
</dbReference>
<dbReference type="SUPFAM" id="SSF47384">
    <property type="entry name" value="Homodimeric domain of signal transducing histidine kinase"/>
    <property type="match status" value="1"/>
</dbReference>
<keyword evidence="5" id="KW-0547">Nucleotide-binding</keyword>
<dbReference type="Proteomes" id="UP000675880">
    <property type="component" value="Unassembled WGS sequence"/>
</dbReference>
<evidence type="ECO:0000256" key="7">
    <source>
        <dbReference type="ARBA" id="ARBA00022840"/>
    </source>
</evidence>
<dbReference type="InterPro" id="IPR004358">
    <property type="entry name" value="Sig_transdc_His_kin-like_C"/>
</dbReference>
<keyword evidence="6 10" id="KW-0418">Kinase</keyword>
<evidence type="ECO:0000259" key="9">
    <source>
        <dbReference type="PROSITE" id="PS50109"/>
    </source>
</evidence>
<accession>A0ABM8S3M8</accession>
<comment type="catalytic activity">
    <reaction evidence="1">
        <text>ATP + protein L-histidine = ADP + protein N-phospho-L-histidine.</text>
        <dbReference type="EC" id="2.7.13.3"/>
    </reaction>
</comment>
<dbReference type="Pfam" id="PF00512">
    <property type="entry name" value="HisKA"/>
    <property type="match status" value="1"/>
</dbReference>
<dbReference type="SMART" id="SM00388">
    <property type="entry name" value="HisKA"/>
    <property type="match status" value="1"/>
</dbReference>
<dbReference type="PANTHER" id="PTHR43065:SF10">
    <property type="entry name" value="PEROXIDE STRESS-ACTIVATED HISTIDINE KINASE MAK3"/>
    <property type="match status" value="1"/>
</dbReference>
<keyword evidence="7" id="KW-0067">ATP-binding</keyword>
<evidence type="ECO:0000256" key="8">
    <source>
        <dbReference type="ARBA" id="ARBA00023012"/>
    </source>
</evidence>
<evidence type="ECO:0000256" key="4">
    <source>
        <dbReference type="ARBA" id="ARBA00022679"/>
    </source>
</evidence>
<evidence type="ECO:0000313" key="11">
    <source>
        <dbReference type="Proteomes" id="UP000675880"/>
    </source>
</evidence>
<evidence type="ECO:0000256" key="2">
    <source>
        <dbReference type="ARBA" id="ARBA00012438"/>
    </source>
</evidence>
<reference evidence="10 11" key="1">
    <citation type="submission" date="2021-02" db="EMBL/GenBank/DDBJ databases">
        <authorList>
            <person name="Han P."/>
        </authorList>
    </citation>
    <scope>NUCLEOTIDE SEQUENCE [LARGE SCALE GENOMIC DNA]</scope>
    <source>
        <strain evidence="10">Candidatus Nitrospira sp. ZN2</strain>
    </source>
</reference>
<dbReference type="SUPFAM" id="SSF55874">
    <property type="entry name" value="ATPase domain of HSP90 chaperone/DNA topoisomerase II/histidine kinase"/>
    <property type="match status" value="1"/>
</dbReference>
<dbReference type="Gene3D" id="3.30.565.10">
    <property type="entry name" value="Histidine kinase-like ATPase, C-terminal domain"/>
    <property type="match status" value="1"/>
</dbReference>
<dbReference type="Gene3D" id="3.30.450.40">
    <property type="match status" value="1"/>
</dbReference>
<dbReference type="PRINTS" id="PR00344">
    <property type="entry name" value="BCTRLSENSOR"/>
</dbReference>
<gene>
    <name evidence="10" type="ORF">NSPZN2_50172</name>
</gene>
<dbReference type="InterPro" id="IPR029016">
    <property type="entry name" value="GAF-like_dom_sf"/>
</dbReference>
<evidence type="ECO:0000256" key="1">
    <source>
        <dbReference type="ARBA" id="ARBA00000085"/>
    </source>
</evidence>
<comment type="caution">
    <text evidence="10">The sequence shown here is derived from an EMBL/GenBank/DDBJ whole genome shotgun (WGS) entry which is preliminary data.</text>
</comment>
<dbReference type="EC" id="2.7.13.3" evidence="2"/>
<dbReference type="InterPro" id="IPR036097">
    <property type="entry name" value="HisK_dim/P_sf"/>
</dbReference>
<dbReference type="InterPro" id="IPR003661">
    <property type="entry name" value="HisK_dim/P_dom"/>
</dbReference>